<name>U2NHL4_9CLOT</name>
<dbReference type="EMBL" id="APJA01000034">
    <property type="protein sequence ID" value="ERK28598.1"/>
    <property type="molecule type" value="Genomic_DNA"/>
</dbReference>
<comment type="caution">
    <text evidence="1">The sequence shown here is derived from an EMBL/GenBank/DDBJ whole genome shotgun (WGS) entry which is preliminary data.</text>
</comment>
<dbReference type="eggNOG" id="COG1241">
    <property type="taxonomic scope" value="Bacteria"/>
</dbReference>
<dbReference type="AlphaFoldDB" id="U2NHL4"/>
<evidence type="ECO:0000313" key="2">
    <source>
        <dbReference type="Proteomes" id="UP000016721"/>
    </source>
</evidence>
<dbReference type="PATRIC" id="fig|1294142.3.peg.4333"/>
<reference evidence="1 2" key="1">
    <citation type="journal article" date="2013" name="Genome Announc.">
        <title>Draft Genome Sequence of the Hydrogen- and Ethanol-Producing Bacterium Clostridium intestinale Strain URNW.</title>
        <authorList>
            <person name="Lal S."/>
            <person name="Ramachandran U."/>
            <person name="Zhang X."/>
            <person name="Sparling R."/>
            <person name="Levin D.B."/>
        </authorList>
    </citation>
    <scope>NUCLEOTIDE SEQUENCE [LARGE SCALE GENOMIC DNA]</scope>
    <source>
        <strain evidence="1 2">URNW</strain>
    </source>
</reference>
<proteinExistence type="predicted"/>
<gene>
    <name evidence="1" type="ORF">CINTURNW_4200</name>
</gene>
<dbReference type="HOGENOM" id="CLU_1793113_0_0_9"/>
<accession>U2NHL4</accession>
<dbReference type="STRING" id="1294142.CINTURNW_4200"/>
<protein>
    <submittedName>
        <fullName evidence="1">Uncharacterized protein</fullName>
    </submittedName>
</protein>
<evidence type="ECO:0000313" key="1">
    <source>
        <dbReference type="EMBL" id="ERK28598.1"/>
    </source>
</evidence>
<sequence length="144" mass="16255">MEKAEEVKRFLTKQGWSEPVVADSGNGAHLLYFIDLLNDKKSTELVKNVLKALDAMFTDNVVEVDRSTFNAARICKVYSTVACKCDDTEDRPHRIAKIISCPDEIVIVKKEQLQTIATMLPIEEKEVTGKKKAKLELKRMDGRA</sequence>
<organism evidence="1 2">
    <name type="scientific">Clostridium intestinale URNW</name>
    <dbReference type="NCBI Taxonomy" id="1294142"/>
    <lineage>
        <taxon>Bacteria</taxon>
        <taxon>Bacillati</taxon>
        <taxon>Bacillota</taxon>
        <taxon>Clostridia</taxon>
        <taxon>Eubacteriales</taxon>
        <taxon>Clostridiaceae</taxon>
        <taxon>Clostridium</taxon>
    </lineage>
</organism>
<dbReference type="Proteomes" id="UP000016721">
    <property type="component" value="Unassembled WGS sequence"/>
</dbReference>
<keyword evidence="2" id="KW-1185">Reference proteome</keyword>